<reference evidence="2" key="1">
    <citation type="submission" date="2012-02" db="EMBL/GenBank/DDBJ databases">
        <title>Genome sequencing of Giardia lamblia Genotypes A2 and B isolates (DH and GS) and comparative analysis with the genomes of Genotypes A1 and E (WB and Pig).</title>
        <authorList>
            <person name="Adam R."/>
            <person name="Dahlstrom E."/>
            <person name="Martens C."/>
            <person name="Bruno D."/>
            <person name="Barbian K."/>
            <person name="Porcella S.F."/>
            <person name="Nash T."/>
        </authorList>
    </citation>
    <scope>NUCLEOTIDE SEQUENCE</scope>
    <source>
        <strain evidence="2">GS</strain>
    </source>
</reference>
<evidence type="ECO:0000313" key="1">
    <source>
        <dbReference type="EMBL" id="ESU44876.1"/>
    </source>
</evidence>
<dbReference type="EMBL" id="AHHH01000014">
    <property type="protein sequence ID" value="ESU44876.1"/>
    <property type="molecule type" value="Genomic_DNA"/>
</dbReference>
<protein>
    <submittedName>
        <fullName evidence="1">Serine/threonine-protein kinase pmk1</fullName>
    </submittedName>
</protein>
<dbReference type="Proteomes" id="UP000018040">
    <property type="component" value="Unassembled WGS sequence"/>
</dbReference>
<dbReference type="AlphaFoldDB" id="V6U1K4"/>
<dbReference type="VEuPathDB" id="GiardiaDB:DHA2_152735"/>
<dbReference type="VEuPathDB" id="GiardiaDB:GL50803_004690"/>
<dbReference type="GO" id="GO:0016301">
    <property type="term" value="F:kinase activity"/>
    <property type="evidence" value="ECO:0007669"/>
    <property type="project" value="UniProtKB-KW"/>
</dbReference>
<organism evidence="1 2">
    <name type="scientific">Giardia intestinalis</name>
    <name type="common">Giardia lamblia</name>
    <dbReference type="NCBI Taxonomy" id="5741"/>
    <lineage>
        <taxon>Eukaryota</taxon>
        <taxon>Metamonada</taxon>
        <taxon>Diplomonadida</taxon>
        <taxon>Hexamitidae</taxon>
        <taxon>Giardiinae</taxon>
        <taxon>Giardia</taxon>
    </lineage>
</organism>
<keyword evidence="1" id="KW-0418">Kinase</keyword>
<dbReference type="VEuPathDB" id="GiardiaDB:GL50581_3546"/>
<gene>
    <name evidence="1" type="ORF">GSB_153282</name>
</gene>
<evidence type="ECO:0000313" key="2">
    <source>
        <dbReference type="Proteomes" id="UP000018040"/>
    </source>
</evidence>
<reference evidence="1 2" key="2">
    <citation type="journal article" date="2013" name="Genome Biol. Evol.">
        <title>Genome sequencing of Giardia lamblia genotypes A2 and B isolates (DH and GS) and comparative analysis with the genomes of genotypes A1 and E (WB and Pig).</title>
        <authorList>
            <person name="Adam R.D."/>
            <person name="Dahlstrom E.W."/>
            <person name="Martens C.A."/>
            <person name="Bruno D.P."/>
            <person name="Barbian K.D."/>
            <person name="Ricklefs S.M."/>
            <person name="Hernandez M.M."/>
            <person name="Narla N.P."/>
            <person name="Patel R.B."/>
            <person name="Porcella S.F."/>
            <person name="Nash T.E."/>
        </authorList>
    </citation>
    <scope>NUCLEOTIDE SEQUENCE [LARGE SCALE GENOMIC DNA]</scope>
    <source>
        <strain evidence="1 2">GS</strain>
    </source>
</reference>
<keyword evidence="1" id="KW-0808">Transferase</keyword>
<sequence length="205" mass="23044">MAHSLNQRGSVVAMVFRMDFGPSGAQRRHKQVQQSKMKGCPCCSFDTITSANPLEAHELTTHGTYWPSGTVDSDWVGPTTVKLHAVPHQSKPDLQERSAPYVNDYSQHRSQSSLTEFRRPLQTSCVRIPPSSSSCNRAPTEVFKLAFGNNRVMYPYLYETYKYSLNDMANRKVETLTRGLTPVMALSDQARPAGSYAPVRIRYHS</sequence>
<comment type="caution">
    <text evidence="1">The sequence shown here is derived from an EMBL/GenBank/DDBJ whole genome shotgun (WGS) entry which is preliminary data.</text>
</comment>
<accession>V6U1K4</accession>
<name>V6U1K4_GIAIN</name>
<dbReference type="OrthoDB" id="10258274at2759"/>
<proteinExistence type="predicted"/>
<dbReference type="VEuPathDB" id="GiardiaDB:QR46_0593"/>